<keyword evidence="4" id="KW-1185">Reference proteome</keyword>
<dbReference type="Proteomes" id="UP000184520">
    <property type="component" value="Unassembled WGS sequence"/>
</dbReference>
<dbReference type="Pfam" id="PF18433">
    <property type="entry name" value="DUF5610"/>
    <property type="match status" value="1"/>
</dbReference>
<name>A0A1M5S2C3_9ALTE</name>
<sequence length="416" mass="45176">MTVDSIPAGKSDPGKVESPRTSLNKQLQQEGLRQAREFQQSTQSVQLSVSQTAVSNKVVVTAMEQNVVVNERRFDNSQYANAAPEASKSLFDFETVANNVLKFVGGVVRGAAKSGADDETLTDLIGQARSGVAKGIAMAQKDLAGLMNSEISQGIEKSREAIGNGINELEDEVLGKSEAASGIMAQQLFAQNMNAEQAGLVIRTKDGDEVSLYFGQARQVSYNASYTYNAPTNTGSGSSATSESASFSFNQSLQYTEYSGVSFAVKGDLDEGELTAISDLLKQITDVSRSFFDGDIETAFNKALELGFDENELAGFSLQLDRKQVSEKIAAYQQNESEVDNKEALRKQLEPLKAYVEQLKSMQDLLDKTLEVGTDYSKVINGVINQMTDVHVPDVVSAINRFHQFNSKLTDNTQTN</sequence>
<feature type="region of interest" description="Disordered" evidence="1">
    <location>
        <begin position="1"/>
        <end position="29"/>
    </location>
</feature>
<organism evidence="3 4">
    <name type="scientific">Marisediminitalea aggregata</name>
    <dbReference type="NCBI Taxonomy" id="634436"/>
    <lineage>
        <taxon>Bacteria</taxon>
        <taxon>Pseudomonadati</taxon>
        <taxon>Pseudomonadota</taxon>
        <taxon>Gammaproteobacteria</taxon>
        <taxon>Alteromonadales</taxon>
        <taxon>Alteromonadaceae</taxon>
        <taxon>Marisediminitalea</taxon>
    </lineage>
</organism>
<evidence type="ECO:0000313" key="4">
    <source>
        <dbReference type="Proteomes" id="UP000184520"/>
    </source>
</evidence>
<reference evidence="4" key="1">
    <citation type="submission" date="2016-11" db="EMBL/GenBank/DDBJ databases">
        <authorList>
            <person name="Varghese N."/>
            <person name="Submissions S."/>
        </authorList>
    </citation>
    <scope>NUCLEOTIDE SEQUENCE [LARGE SCALE GENOMIC DNA]</scope>
    <source>
        <strain evidence="4">CGMCC 1.8995</strain>
    </source>
</reference>
<protein>
    <recommendedName>
        <fullName evidence="2">DUF5610 domain-containing protein</fullName>
    </recommendedName>
</protein>
<dbReference type="OrthoDB" id="7366224at2"/>
<evidence type="ECO:0000313" key="3">
    <source>
        <dbReference type="EMBL" id="SHH32605.1"/>
    </source>
</evidence>
<accession>A0A1M5S2C3</accession>
<proteinExistence type="predicted"/>
<dbReference type="InterPro" id="IPR041651">
    <property type="entry name" value="DUF5610"/>
</dbReference>
<feature type="compositionally biased region" description="Polar residues" evidence="1">
    <location>
        <begin position="19"/>
        <end position="29"/>
    </location>
</feature>
<gene>
    <name evidence="3" type="ORF">SAMN05216361_4329</name>
</gene>
<evidence type="ECO:0000256" key="1">
    <source>
        <dbReference type="SAM" id="MobiDB-lite"/>
    </source>
</evidence>
<dbReference type="EMBL" id="FQWD01000008">
    <property type="protein sequence ID" value="SHH32605.1"/>
    <property type="molecule type" value="Genomic_DNA"/>
</dbReference>
<dbReference type="AlphaFoldDB" id="A0A1M5S2C3"/>
<dbReference type="STRING" id="634436.SAMN05216361_4329"/>
<evidence type="ECO:0000259" key="2">
    <source>
        <dbReference type="Pfam" id="PF18433"/>
    </source>
</evidence>
<dbReference type="RefSeq" id="WP_073325243.1">
    <property type="nucleotide sequence ID" value="NZ_FQWD01000008.1"/>
</dbReference>
<feature type="domain" description="DUF5610" evidence="2">
    <location>
        <begin position="76"/>
        <end position="169"/>
    </location>
</feature>